<keyword evidence="1" id="KW-0472">Membrane</keyword>
<dbReference type="OrthoDB" id="165844at2"/>
<feature type="transmembrane region" description="Helical" evidence="1">
    <location>
        <begin position="172"/>
        <end position="194"/>
    </location>
</feature>
<comment type="caution">
    <text evidence="2">The sequence shown here is derived from an EMBL/GenBank/DDBJ whole genome shotgun (WGS) entry which is preliminary data.</text>
</comment>
<evidence type="ECO:0000313" key="2">
    <source>
        <dbReference type="EMBL" id="PQV62567.1"/>
    </source>
</evidence>
<keyword evidence="3" id="KW-1185">Reference proteome</keyword>
<feature type="transmembrane region" description="Helical" evidence="1">
    <location>
        <begin position="79"/>
        <end position="100"/>
    </location>
</feature>
<proteinExistence type="predicted"/>
<evidence type="ECO:0000313" key="3">
    <source>
        <dbReference type="Proteomes" id="UP000237684"/>
    </source>
</evidence>
<dbReference type="RefSeq" id="WP_106381264.1">
    <property type="nucleotide sequence ID" value="NZ_NIGF01000028.1"/>
</dbReference>
<feature type="transmembrane region" description="Helical" evidence="1">
    <location>
        <begin position="121"/>
        <end position="139"/>
    </location>
</feature>
<dbReference type="Proteomes" id="UP000237684">
    <property type="component" value="Unassembled WGS sequence"/>
</dbReference>
<feature type="transmembrane region" description="Helical" evidence="1">
    <location>
        <begin position="48"/>
        <end position="73"/>
    </location>
</feature>
<keyword evidence="1" id="KW-0812">Transmembrane</keyword>
<protein>
    <recommendedName>
        <fullName evidence="4">PAP2 superfamily protein</fullName>
    </recommendedName>
</protein>
<sequence length="248" mass="26348">MPLSNADLTPDDEKPAADVAETVDVVAEGLAGELGVPAPPRRTPADSLAFVLSAVLSPYLVIPFGTLGIIYARSPSEKFLLWAAISIFFSTALPVIYVLIGMARGTISDVHVMERSQRGGPFAVAILGGFVAAYVLHRLQASPSVWGLSLLLSINGLVIGIITTFTKISVHVSVLASTVLCAAILHPELSPYWLLWMIPALIWARTKRGRHSAWQGIGGALVALLVTSATLYALGLGDRIGQFIQRAI</sequence>
<dbReference type="AlphaFoldDB" id="A0A2S8SP47"/>
<name>A0A2S8SP47_9BACT</name>
<dbReference type="EMBL" id="NIGF01000028">
    <property type="protein sequence ID" value="PQV62567.1"/>
    <property type="molecule type" value="Genomic_DNA"/>
</dbReference>
<feature type="transmembrane region" description="Helical" evidence="1">
    <location>
        <begin position="145"/>
        <end position="165"/>
    </location>
</feature>
<accession>A0A2S8SP47</accession>
<organism evidence="2 3">
    <name type="scientific">Abditibacterium utsteinense</name>
    <dbReference type="NCBI Taxonomy" id="1960156"/>
    <lineage>
        <taxon>Bacteria</taxon>
        <taxon>Pseudomonadati</taxon>
        <taxon>Abditibacteriota</taxon>
        <taxon>Abditibacteriia</taxon>
        <taxon>Abditibacteriales</taxon>
        <taxon>Abditibacteriaceae</taxon>
        <taxon>Abditibacterium</taxon>
    </lineage>
</organism>
<gene>
    <name evidence="2" type="ORF">B1R32_1284</name>
</gene>
<evidence type="ECO:0008006" key="4">
    <source>
        <dbReference type="Google" id="ProtNLM"/>
    </source>
</evidence>
<dbReference type="InParanoid" id="A0A2S8SP47"/>
<keyword evidence="1" id="KW-1133">Transmembrane helix</keyword>
<reference evidence="2 3" key="1">
    <citation type="journal article" date="2018" name="Syst. Appl. Microbiol.">
        <title>Abditibacterium utsteinense sp. nov., the first cultivated member of candidate phylum FBP, isolated from ice-free Antarctic soil samples.</title>
        <authorList>
            <person name="Tahon G."/>
            <person name="Tytgat B."/>
            <person name="Lebbe L."/>
            <person name="Carlier A."/>
            <person name="Willems A."/>
        </authorList>
    </citation>
    <scope>NUCLEOTIDE SEQUENCE [LARGE SCALE GENOMIC DNA]</scope>
    <source>
        <strain evidence="2 3">LMG 29911</strain>
    </source>
</reference>
<feature type="transmembrane region" description="Helical" evidence="1">
    <location>
        <begin position="214"/>
        <end position="236"/>
    </location>
</feature>
<evidence type="ECO:0000256" key="1">
    <source>
        <dbReference type="SAM" id="Phobius"/>
    </source>
</evidence>